<feature type="region of interest" description="Disordered" evidence="1">
    <location>
        <begin position="224"/>
        <end position="255"/>
    </location>
</feature>
<name>A0A9D4V409_ADICA</name>
<keyword evidence="3" id="KW-1185">Reference proteome</keyword>
<protein>
    <submittedName>
        <fullName evidence="2">Uncharacterized protein</fullName>
    </submittedName>
</protein>
<feature type="compositionally biased region" description="Basic and acidic residues" evidence="1">
    <location>
        <begin position="246"/>
        <end position="255"/>
    </location>
</feature>
<gene>
    <name evidence="2" type="ORF">GOP47_0004844</name>
</gene>
<organism evidence="2 3">
    <name type="scientific">Adiantum capillus-veneris</name>
    <name type="common">Maidenhair fern</name>
    <dbReference type="NCBI Taxonomy" id="13818"/>
    <lineage>
        <taxon>Eukaryota</taxon>
        <taxon>Viridiplantae</taxon>
        <taxon>Streptophyta</taxon>
        <taxon>Embryophyta</taxon>
        <taxon>Tracheophyta</taxon>
        <taxon>Polypodiopsida</taxon>
        <taxon>Polypodiidae</taxon>
        <taxon>Polypodiales</taxon>
        <taxon>Pteridineae</taxon>
        <taxon>Pteridaceae</taxon>
        <taxon>Vittarioideae</taxon>
        <taxon>Adiantum</taxon>
    </lineage>
</organism>
<dbReference type="Proteomes" id="UP000886520">
    <property type="component" value="Chromosome 5"/>
</dbReference>
<reference evidence="2 3" key="1">
    <citation type="submission" date="2021-01" db="EMBL/GenBank/DDBJ databases">
        <title>Adiantum capillus-veneris genome.</title>
        <authorList>
            <person name="Fang Y."/>
            <person name="Liao Q."/>
        </authorList>
    </citation>
    <scope>NUCLEOTIDE SEQUENCE [LARGE SCALE GENOMIC DNA]</scope>
    <source>
        <strain evidence="2">H3</strain>
        <tissue evidence="2">Leaf</tissue>
    </source>
</reference>
<evidence type="ECO:0000313" key="2">
    <source>
        <dbReference type="EMBL" id="KAI5079365.1"/>
    </source>
</evidence>
<sequence>MNVLNEHAVIKPLLRDVLINTSNICESDTKQYIDSLKASEIELVTSGRNKESWFPFSRGYLARLVYQVESMASSLLESLLESVEEPLVMPNDPTSQKYLERVKLEARKHMFQVSGSREAKGDIKSIKGSALHGDPKESKSMDLEKAGQKIVFRKLLLEIPSACKAWCKLGNSSLCMYPITMHGLSEWEVENCPWWIDFPPGCRLEEEMKLYNLHATKKVMGLTHEVQNESTKRGPKRDTNSSSIENNEKGKDVESLQKIQEEDTCGDISIAKEVVTYIRCGPSKIEPHKVAVVSLIFGCCVGVYIEMGRDFEKGQRNESYGKLHEFFCLHAGMNHDYHHEERTVKWAAELVFIDFPIGMVGINVGEDLPSWDVLRKEHVLYGISIAAASLDNIGWLVMISPLQGPCLSWIEKHAYCQGLMVARRVVIGSKIPYGGYIQMENIHNVRCSILLFVHRVGFSPSLFIENRKDLFKAHSL</sequence>
<proteinExistence type="predicted"/>
<dbReference type="EMBL" id="JABFUD020000005">
    <property type="protein sequence ID" value="KAI5079365.1"/>
    <property type="molecule type" value="Genomic_DNA"/>
</dbReference>
<evidence type="ECO:0000313" key="3">
    <source>
        <dbReference type="Proteomes" id="UP000886520"/>
    </source>
</evidence>
<feature type="compositionally biased region" description="Basic and acidic residues" evidence="1">
    <location>
        <begin position="226"/>
        <end position="239"/>
    </location>
</feature>
<accession>A0A9D4V409</accession>
<comment type="caution">
    <text evidence="2">The sequence shown here is derived from an EMBL/GenBank/DDBJ whole genome shotgun (WGS) entry which is preliminary data.</text>
</comment>
<dbReference type="OrthoDB" id="10498229at2759"/>
<evidence type="ECO:0000256" key="1">
    <source>
        <dbReference type="SAM" id="MobiDB-lite"/>
    </source>
</evidence>
<dbReference type="AlphaFoldDB" id="A0A9D4V409"/>